<gene>
    <name evidence="4" type="ORF">HNP68_000124</name>
</gene>
<dbReference type="RefSeq" id="WP_183219395.1">
    <property type="nucleotide sequence ID" value="NZ_CP123998.1"/>
</dbReference>
<reference evidence="4 5" key="1">
    <citation type="submission" date="2020-08" db="EMBL/GenBank/DDBJ databases">
        <title>Genomic Encyclopedia of Type Strains, Phase IV (KMG-IV): sequencing the most valuable type-strain genomes for metagenomic binning, comparative biology and taxonomic classification.</title>
        <authorList>
            <person name="Goeker M."/>
        </authorList>
    </citation>
    <scope>NUCLEOTIDE SEQUENCE [LARGE SCALE GENOMIC DNA]</scope>
    <source>
        <strain evidence="4 5">DSM 24625</strain>
    </source>
</reference>
<keyword evidence="3" id="KW-0732">Signal</keyword>
<dbReference type="EMBL" id="JACHFG010000001">
    <property type="protein sequence ID" value="MBB6042540.1"/>
    <property type="molecule type" value="Genomic_DNA"/>
</dbReference>
<feature type="chain" id="PRO_5046422087" evidence="3">
    <location>
        <begin position="23"/>
        <end position="508"/>
    </location>
</feature>
<feature type="signal peptide" evidence="3">
    <location>
        <begin position="1"/>
        <end position="22"/>
    </location>
</feature>
<keyword evidence="5" id="KW-1185">Reference proteome</keyword>
<organism evidence="4 5">
    <name type="scientific">Borreliella yangtzensis</name>
    <dbReference type="NCBI Taxonomy" id="683292"/>
    <lineage>
        <taxon>Bacteria</taxon>
        <taxon>Pseudomonadati</taxon>
        <taxon>Spirochaetota</taxon>
        <taxon>Spirochaetia</taxon>
        <taxon>Spirochaetales</taxon>
        <taxon>Borreliaceae</taxon>
        <taxon>Borreliella</taxon>
    </lineage>
</organism>
<feature type="coiled-coil region" evidence="1">
    <location>
        <begin position="93"/>
        <end position="159"/>
    </location>
</feature>
<evidence type="ECO:0000313" key="5">
    <source>
        <dbReference type="Proteomes" id="UP000555838"/>
    </source>
</evidence>
<evidence type="ECO:0000256" key="1">
    <source>
        <dbReference type="SAM" id="Coils"/>
    </source>
</evidence>
<dbReference type="Proteomes" id="UP000555838">
    <property type="component" value="Unassembled WGS sequence"/>
</dbReference>
<evidence type="ECO:0000256" key="3">
    <source>
        <dbReference type="SAM" id="SignalP"/>
    </source>
</evidence>
<feature type="compositionally biased region" description="Polar residues" evidence="2">
    <location>
        <begin position="345"/>
        <end position="358"/>
    </location>
</feature>
<sequence length="508" mass="60472">MNKTKNLSFKYFIILSCMLLFGANNTISYSSIEIPLEDLSEEFKDNEDKNDQINTQKNLSKDTVSYKDLKKGKDLKLPENIRDKKLFKKRMDENDLKSVIENYENKIKNIEKLLKTKNQKASVNEKEKIESIEKKAKKYEILTNKLKTEISEIKKLLNEKLKPKEYKNYEKINTENIEEEDDGDNVGNDDDFEENYEYNDAIEEINEENYPSDEGIINNLKANLHDNEKYYAINEKKFDELEDRINDNENTILDLQRELRNFKKKDDSDKNLEEIEENLSSIGKIINDLREKISVNEAINKENQKKIRNDKHKLKELEDKIKENEETILKLQKELNNFKKKEISQRSFNEETSVPTSITNTNNNDLEENSELENKYLKPTKPTKKYESQDLEENTKNTPKTTMIKTADFQIYPDIYLNNYKFKEKGDKFAFKKENTYYIEIDPTNNLNEALKNHEIISKYKFKRYFINPTLKNKEEFFRNLIEVKNIHELGIMYKSLKPEFKQIKIIK</sequence>
<accession>A0ABR6P8F0</accession>
<keyword evidence="1" id="KW-0175">Coiled coil</keyword>
<proteinExistence type="predicted"/>
<evidence type="ECO:0000256" key="2">
    <source>
        <dbReference type="SAM" id="MobiDB-lite"/>
    </source>
</evidence>
<protein>
    <submittedName>
        <fullName evidence="4">Chromosome segregation ATPase</fullName>
    </submittedName>
</protein>
<evidence type="ECO:0000313" key="4">
    <source>
        <dbReference type="EMBL" id="MBB6042540.1"/>
    </source>
</evidence>
<name>A0ABR6P8F0_9SPIR</name>
<feature type="coiled-coil region" evidence="1">
    <location>
        <begin position="231"/>
        <end position="341"/>
    </location>
</feature>
<feature type="region of interest" description="Disordered" evidence="2">
    <location>
        <begin position="345"/>
        <end position="395"/>
    </location>
</feature>
<comment type="caution">
    <text evidence="4">The sequence shown here is derived from an EMBL/GenBank/DDBJ whole genome shotgun (WGS) entry which is preliminary data.</text>
</comment>